<dbReference type="OrthoDB" id="5982228at2759"/>
<dbReference type="AlphaFoldDB" id="A0A8K0WTL0"/>
<feature type="transmembrane region" description="Helical" evidence="6">
    <location>
        <begin position="469"/>
        <end position="489"/>
    </location>
</feature>
<keyword evidence="2 6" id="KW-0812">Transmembrane</keyword>
<dbReference type="InterPro" id="IPR002293">
    <property type="entry name" value="AA/rel_permease1"/>
</dbReference>
<feature type="transmembrane region" description="Helical" evidence="6">
    <location>
        <begin position="556"/>
        <end position="578"/>
    </location>
</feature>
<dbReference type="Proteomes" id="UP000813444">
    <property type="component" value="Unassembled WGS sequence"/>
</dbReference>
<proteinExistence type="predicted"/>
<comment type="caution">
    <text evidence="7">The sequence shown here is derived from an EMBL/GenBank/DDBJ whole genome shotgun (WGS) entry which is preliminary data.</text>
</comment>
<sequence length="676" mass="74750">MNDFPASMGGTRHPPPAPQDVYDSDQEDLYALQANPNAIVTRAPKERFRLSLFDVTCLVLNRTIGTGIFNSPQRVMRGTGSPGASLLLWLLGSIYCLSGAHVYAEYGLNVPRYTIDGRDQSVARSGGDLNYLEFVYPYPRRDSVLFFTTLFGIAFIVLGNMAGNCISFGLRVLQAADVQQPSDAAVRGIAIATALLTCFIHTFSRRGGIMLSNVLAIVKVLILLFIVVTAICVAAGALPQTTNQFSNNTQPSTSFSDPGDINGFSQAFLAIIFSFSGFEQPNYVLGEVRRPRRYPIAMFSGVSTIILLYMAVNLSYMVVVPRETQIDADGGVAQAFFELSLGSISSSSMSGHVGRRIFHAMLAISSLGNIIVMTYTATRIKQEVAKLGILPFSKFFGQNTDLSFGRLLRWFQRKGYLSSMFRLRWFSPEHHSEKTPVGALILHFCCCLILILATWDLKADDAYVLLTSVSSYTINGVMGTFLGLGILILRFRGPPSMSMPSGTTKSRRSWAEITGSRFNPVLSIFCATLYMVGNLWPVVANWIRPGDDLIQSFNWWLAPTIGWAVLGFAIAWFIGFSVRSWIIGRKRQQVFIVEKQPEFDESDGGGLVLVHETVYMSWVGKETLHSRRPFEAAQGDEMAEQAGSGPNTFKGTDFDGFFQQQQQSRLEGGYDGFRRM</sequence>
<keyword evidence="4 6" id="KW-0472">Membrane</keyword>
<evidence type="ECO:0000256" key="4">
    <source>
        <dbReference type="ARBA" id="ARBA00023136"/>
    </source>
</evidence>
<evidence type="ECO:0000313" key="8">
    <source>
        <dbReference type="Proteomes" id="UP000813444"/>
    </source>
</evidence>
<protein>
    <submittedName>
        <fullName evidence="7">Amino acid permease-domain-containing protein</fullName>
    </submittedName>
</protein>
<gene>
    <name evidence="7" type="ORF">B0I35DRAFT_348532</name>
</gene>
<dbReference type="PANTHER" id="PTHR11785">
    <property type="entry name" value="AMINO ACID TRANSPORTER"/>
    <property type="match status" value="1"/>
</dbReference>
<dbReference type="EMBL" id="JAGPNK010000003">
    <property type="protein sequence ID" value="KAH7324361.1"/>
    <property type="molecule type" value="Genomic_DNA"/>
</dbReference>
<organism evidence="7 8">
    <name type="scientific">Stachybotrys elegans</name>
    <dbReference type="NCBI Taxonomy" id="80388"/>
    <lineage>
        <taxon>Eukaryota</taxon>
        <taxon>Fungi</taxon>
        <taxon>Dikarya</taxon>
        <taxon>Ascomycota</taxon>
        <taxon>Pezizomycotina</taxon>
        <taxon>Sordariomycetes</taxon>
        <taxon>Hypocreomycetidae</taxon>
        <taxon>Hypocreales</taxon>
        <taxon>Stachybotryaceae</taxon>
        <taxon>Stachybotrys</taxon>
    </lineage>
</organism>
<keyword evidence="8" id="KW-1185">Reference proteome</keyword>
<evidence type="ECO:0000256" key="5">
    <source>
        <dbReference type="SAM" id="MobiDB-lite"/>
    </source>
</evidence>
<feature type="region of interest" description="Disordered" evidence="5">
    <location>
        <begin position="1"/>
        <end position="21"/>
    </location>
</feature>
<evidence type="ECO:0000313" key="7">
    <source>
        <dbReference type="EMBL" id="KAH7324361.1"/>
    </source>
</evidence>
<dbReference type="GO" id="GO:0016020">
    <property type="term" value="C:membrane"/>
    <property type="evidence" value="ECO:0007669"/>
    <property type="project" value="UniProtKB-SubCell"/>
</dbReference>
<dbReference type="Gene3D" id="1.20.1740.10">
    <property type="entry name" value="Amino acid/polyamine transporter I"/>
    <property type="match status" value="1"/>
</dbReference>
<dbReference type="GO" id="GO:0015179">
    <property type="term" value="F:L-amino acid transmembrane transporter activity"/>
    <property type="evidence" value="ECO:0007669"/>
    <property type="project" value="TreeGrafter"/>
</dbReference>
<dbReference type="PANTHER" id="PTHR11785:SF382">
    <property type="entry name" value="LOW-AFFINITY METHIONINE PERMEASE"/>
    <property type="match status" value="1"/>
</dbReference>
<keyword evidence="3 6" id="KW-1133">Transmembrane helix</keyword>
<accession>A0A8K0WTL0</accession>
<feature type="transmembrane region" description="Helical" evidence="6">
    <location>
        <begin position="437"/>
        <end position="457"/>
    </location>
</feature>
<name>A0A8K0WTL0_9HYPO</name>
<evidence type="ECO:0000256" key="6">
    <source>
        <dbReference type="SAM" id="Phobius"/>
    </source>
</evidence>
<feature type="transmembrane region" description="Helical" evidence="6">
    <location>
        <begin position="216"/>
        <end position="238"/>
    </location>
</feature>
<comment type="subcellular location">
    <subcellularLocation>
        <location evidence="1">Membrane</location>
        <topology evidence="1">Multi-pass membrane protein</topology>
    </subcellularLocation>
</comment>
<feature type="transmembrane region" description="Helical" evidence="6">
    <location>
        <begin position="184"/>
        <end position="204"/>
    </location>
</feature>
<feature type="transmembrane region" description="Helical" evidence="6">
    <location>
        <begin position="357"/>
        <end position="377"/>
    </location>
</feature>
<feature type="transmembrane region" description="Helical" evidence="6">
    <location>
        <begin position="294"/>
        <end position="312"/>
    </location>
</feature>
<dbReference type="InterPro" id="IPR050598">
    <property type="entry name" value="AminoAcid_Transporter"/>
</dbReference>
<feature type="transmembrane region" description="Helical" evidence="6">
    <location>
        <begin position="518"/>
        <end position="536"/>
    </location>
</feature>
<dbReference type="Pfam" id="PF13520">
    <property type="entry name" value="AA_permease_2"/>
    <property type="match status" value="1"/>
</dbReference>
<reference evidence="7" key="1">
    <citation type="journal article" date="2021" name="Nat. Commun.">
        <title>Genetic determinants of endophytism in the Arabidopsis root mycobiome.</title>
        <authorList>
            <person name="Mesny F."/>
            <person name="Miyauchi S."/>
            <person name="Thiergart T."/>
            <person name="Pickel B."/>
            <person name="Atanasova L."/>
            <person name="Karlsson M."/>
            <person name="Huettel B."/>
            <person name="Barry K.W."/>
            <person name="Haridas S."/>
            <person name="Chen C."/>
            <person name="Bauer D."/>
            <person name="Andreopoulos W."/>
            <person name="Pangilinan J."/>
            <person name="LaButti K."/>
            <person name="Riley R."/>
            <person name="Lipzen A."/>
            <person name="Clum A."/>
            <person name="Drula E."/>
            <person name="Henrissat B."/>
            <person name="Kohler A."/>
            <person name="Grigoriev I.V."/>
            <person name="Martin F.M."/>
            <person name="Hacquard S."/>
        </authorList>
    </citation>
    <scope>NUCLEOTIDE SEQUENCE</scope>
    <source>
        <strain evidence="7">MPI-CAGE-CH-0235</strain>
    </source>
</reference>
<evidence type="ECO:0000256" key="3">
    <source>
        <dbReference type="ARBA" id="ARBA00022989"/>
    </source>
</evidence>
<evidence type="ECO:0000256" key="2">
    <source>
        <dbReference type="ARBA" id="ARBA00022692"/>
    </source>
</evidence>
<feature type="transmembrane region" description="Helical" evidence="6">
    <location>
        <begin position="144"/>
        <end position="163"/>
    </location>
</feature>
<feature type="transmembrane region" description="Helical" evidence="6">
    <location>
        <begin position="86"/>
        <end position="104"/>
    </location>
</feature>
<evidence type="ECO:0000256" key="1">
    <source>
        <dbReference type="ARBA" id="ARBA00004141"/>
    </source>
</evidence>